<evidence type="ECO:0000256" key="3">
    <source>
        <dbReference type="ARBA" id="ARBA00022741"/>
    </source>
</evidence>
<dbReference type="AlphaFoldDB" id="A0A2S8RDD2"/>
<dbReference type="RefSeq" id="WP_105368477.1">
    <property type="nucleotide sequence ID" value="NZ_NEMB01000003.1"/>
</dbReference>
<dbReference type="InterPro" id="IPR003593">
    <property type="entry name" value="AAA+_ATPase"/>
</dbReference>
<dbReference type="GO" id="GO:0005524">
    <property type="term" value="F:ATP binding"/>
    <property type="evidence" value="ECO:0007669"/>
    <property type="project" value="UniProtKB-KW"/>
</dbReference>
<reference evidence="6 7" key="1">
    <citation type="journal article" date="2018" name="Syst. Appl. Microbiol.">
        <title>Characterization and high-quality draft genome sequence of Herbivorax saccincola A7, an anaerobic, alkaliphilic, thermophilic, cellulolytic, and xylanolytic bacterium.</title>
        <authorList>
            <person name="Aikawa S."/>
            <person name="Baramee S."/>
            <person name="Sermsathanaswadi J."/>
            <person name="Thianheng P."/>
            <person name="Tachaapaikoon C."/>
            <person name="Shikata A."/>
            <person name="Waeonukul R."/>
            <person name="Pason P."/>
            <person name="Ratanakhanokchai K."/>
            <person name="Kosugi A."/>
        </authorList>
    </citation>
    <scope>NUCLEOTIDE SEQUENCE [LARGE SCALE GENOMIC DNA]</scope>
    <source>
        <strain evidence="6 7">A7</strain>
    </source>
</reference>
<protein>
    <submittedName>
        <fullName evidence="6">Multidrug ABC transporter ATP-binding protein</fullName>
    </submittedName>
</protein>
<dbReference type="PANTHER" id="PTHR43335">
    <property type="entry name" value="ABC TRANSPORTER, ATP-BINDING PROTEIN"/>
    <property type="match status" value="1"/>
</dbReference>
<dbReference type="SMART" id="SM00382">
    <property type="entry name" value="AAA"/>
    <property type="match status" value="1"/>
</dbReference>
<evidence type="ECO:0000256" key="2">
    <source>
        <dbReference type="ARBA" id="ARBA00022448"/>
    </source>
</evidence>
<name>A0A2S8RDD2_9FIRM</name>
<organism evidence="6 7">
    <name type="scientific">Acetivibrio saccincola</name>
    <dbReference type="NCBI Taxonomy" id="1677857"/>
    <lineage>
        <taxon>Bacteria</taxon>
        <taxon>Bacillati</taxon>
        <taxon>Bacillota</taxon>
        <taxon>Clostridia</taxon>
        <taxon>Eubacteriales</taxon>
        <taxon>Oscillospiraceae</taxon>
        <taxon>Acetivibrio</taxon>
    </lineage>
</organism>
<dbReference type="Pfam" id="PF13732">
    <property type="entry name" value="DrrA1-3_C"/>
    <property type="match status" value="1"/>
</dbReference>
<accession>A0A2S8RDD2</accession>
<dbReference type="Gene3D" id="3.40.50.300">
    <property type="entry name" value="P-loop containing nucleotide triphosphate hydrolases"/>
    <property type="match status" value="1"/>
</dbReference>
<evidence type="ECO:0000313" key="7">
    <source>
        <dbReference type="Proteomes" id="UP000239720"/>
    </source>
</evidence>
<dbReference type="PANTHER" id="PTHR43335:SF4">
    <property type="entry name" value="ABC TRANSPORTER, ATP-BINDING PROTEIN"/>
    <property type="match status" value="1"/>
</dbReference>
<evidence type="ECO:0000256" key="1">
    <source>
        <dbReference type="ARBA" id="ARBA00005417"/>
    </source>
</evidence>
<keyword evidence="2" id="KW-0813">Transport</keyword>
<dbReference type="InterPro" id="IPR025302">
    <property type="entry name" value="DrrA1/2-like_C"/>
</dbReference>
<keyword evidence="4 6" id="KW-0067">ATP-binding</keyword>
<evidence type="ECO:0000256" key="4">
    <source>
        <dbReference type="ARBA" id="ARBA00022840"/>
    </source>
</evidence>
<dbReference type="SUPFAM" id="SSF52540">
    <property type="entry name" value="P-loop containing nucleoside triphosphate hydrolases"/>
    <property type="match status" value="1"/>
</dbReference>
<feature type="domain" description="ABC transporter" evidence="5">
    <location>
        <begin position="2"/>
        <end position="232"/>
    </location>
</feature>
<dbReference type="CDD" id="cd03230">
    <property type="entry name" value="ABC_DR_subfamily_A"/>
    <property type="match status" value="1"/>
</dbReference>
<dbReference type="EMBL" id="NEMB01000003">
    <property type="protein sequence ID" value="PQQ67804.1"/>
    <property type="molecule type" value="Genomic_DNA"/>
</dbReference>
<evidence type="ECO:0000259" key="5">
    <source>
        <dbReference type="PROSITE" id="PS50893"/>
    </source>
</evidence>
<sequence length="304" mass="34653">MIKVKNLFKNYGRYNVLKGVNIEVREGEVYGFIGENGAGKSTTMNILAGLIGFEKGECIVNNKKLSKKGQGIFKEIGYLPEEPKFYQYMNSWEYLRFIGEMCGDSKREIKEKSEKMLSMVKLTDSAKRSIGTYSRGMKQRLGIAVAMYNDPKVLLLDEPSSALDPQGRKDVVEIILKLKKEGKTIFLSTHILNDIERVCDRVGILKEGRVVLEEDIDNLMKKYIKPVYDIEFETSLSKEQIDIIKNKKFIEEVAGENGKISVKIKDLRKDSKDFMNMLSETGVTIISMNLRKNSLEDIFSNVVK</sequence>
<dbReference type="GO" id="GO:0016887">
    <property type="term" value="F:ATP hydrolysis activity"/>
    <property type="evidence" value="ECO:0007669"/>
    <property type="project" value="InterPro"/>
</dbReference>
<dbReference type="OrthoDB" id="9804819at2"/>
<keyword evidence="3" id="KW-0547">Nucleotide-binding</keyword>
<proteinExistence type="inferred from homology"/>
<dbReference type="InterPro" id="IPR027417">
    <property type="entry name" value="P-loop_NTPase"/>
</dbReference>
<comment type="similarity">
    <text evidence="1">Belongs to the ABC transporter superfamily.</text>
</comment>
<dbReference type="Pfam" id="PF00005">
    <property type="entry name" value="ABC_tran"/>
    <property type="match status" value="1"/>
</dbReference>
<dbReference type="InterPro" id="IPR003439">
    <property type="entry name" value="ABC_transporter-like_ATP-bd"/>
</dbReference>
<comment type="caution">
    <text evidence="6">The sequence shown here is derived from an EMBL/GenBank/DDBJ whole genome shotgun (WGS) entry which is preliminary data.</text>
</comment>
<dbReference type="PROSITE" id="PS50893">
    <property type="entry name" value="ABC_TRANSPORTER_2"/>
    <property type="match status" value="1"/>
</dbReference>
<evidence type="ECO:0000313" key="6">
    <source>
        <dbReference type="EMBL" id="PQQ67804.1"/>
    </source>
</evidence>
<gene>
    <name evidence="6" type="ORF">B9R14_14290</name>
</gene>
<dbReference type="Proteomes" id="UP000239720">
    <property type="component" value="Unassembled WGS sequence"/>
</dbReference>